<feature type="transmembrane region" description="Helical" evidence="1">
    <location>
        <begin position="163"/>
        <end position="182"/>
    </location>
</feature>
<reference evidence="3" key="1">
    <citation type="submission" date="2017-04" db="EMBL/GenBank/DDBJ databases">
        <authorList>
            <person name="Varghese N."/>
            <person name="Submissions S."/>
        </authorList>
    </citation>
    <scope>NUCLEOTIDE SEQUENCE [LARGE SCALE GENOMIC DNA]</scope>
    <source>
        <strain evidence="3">RKEM611</strain>
    </source>
</reference>
<protein>
    <submittedName>
        <fullName evidence="2">ABC-2 type transport system permease protein</fullName>
    </submittedName>
</protein>
<dbReference type="GO" id="GO:0140359">
    <property type="term" value="F:ABC-type transporter activity"/>
    <property type="evidence" value="ECO:0007669"/>
    <property type="project" value="InterPro"/>
</dbReference>
<dbReference type="EMBL" id="FWZT01000017">
    <property type="protein sequence ID" value="SMF55387.1"/>
    <property type="molecule type" value="Genomic_DNA"/>
</dbReference>
<name>A0A1Y6CC38_9BACT</name>
<feature type="transmembrane region" description="Helical" evidence="1">
    <location>
        <begin position="55"/>
        <end position="76"/>
    </location>
</feature>
<evidence type="ECO:0000313" key="3">
    <source>
        <dbReference type="Proteomes" id="UP000192907"/>
    </source>
</evidence>
<dbReference type="STRING" id="1513793.SAMN06296036_117109"/>
<evidence type="ECO:0000313" key="2">
    <source>
        <dbReference type="EMBL" id="SMF55387.1"/>
    </source>
</evidence>
<dbReference type="Pfam" id="PF12679">
    <property type="entry name" value="ABC2_membrane_2"/>
    <property type="match status" value="1"/>
</dbReference>
<keyword evidence="1" id="KW-0472">Membrane</keyword>
<dbReference type="GO" id="GO:0005886">
    <property type="term" value="C:plasma membrane"/>
    <property type="evidence" value="ECO:0007669"/>
    <property type="project" value="UniProtKB-SubCell"/>
</dbReference>
<feature type="transmembrane region" description="Helical" evidence="1">
    <location>
        <begin position="217"/>
        <end position="235"/>
    </location>
</feature>
<keyword evidence="1" id="KW-1133">Transmembrane helix</keyword>
<dbReference type="RefSeq" id="WP_132322012.1">
    <property type="nucleotide sequence ID" value="NZ_FWZT01000017.1"/>
</dbReference>
<feature type="transmembrane region" description="Helical" evidence="1">
    <location>
        <begin position="97"/>
        <end position="123"/>
    </location>
</feature>
<dbReference type="PANTHER" id="PTHR43471">
    <property type="entry name" value="ABC TRANSPORTER PERMEASE"/>
    <property type="match status" value="1"/>
</dbReference>
<accession>A0A1Y6CC38</accession>
<keyword evidence="1" id="KW-0812">Transmembrane</keyword>
<sequence length="242" mass="26929">MSKIWLIAQREINSYFKTWMGYIIVFAALLIDGLLFNAFAIGNKAKFSADVLKDFFFFSSGIGMVAAIFLAMRLLAEEKQFGTITLFYTSPITERQLIYGKFLSSLVMFLILQSLTIYLPALIFIEGKVSIGHMAAGYLGVTLLGASVLAIALFGSVIAPNQLLAAVIGASITVVFLLLWLVSGRVDEPFASIFSYISIHNLRFRPFSKGIVHFKDLVYYVSVILFFLECSVRALESRRLQG</sequence>
<feature type="transmembrane region" description="Helical" evidence="1">
    <location>
        <begin position="21"/>
        <end position="43"/>
    </location>
</feature>
<dbReference type="OrthoDB" id="9794512at2"/>
<organism evidence="2 3">
    <name type="scientific">Pseudobacteriovorax antillogorgiicola</name>
    <dbReference type="NCBI Taxonomy" id="1513793"/>
    <lineage>
        <taxon>Bacteria</taxon>
        <taxon>Pseudomonadati</taxon>
        <taxon>Bdellovibrionota</taxon>
        <taxon>Oligoflexia</taxon>
        <taxon>Oligoflexales</taxon>
        <taxon>Pseudobacteriovoracaceae</taxon>
        <taxon>Pseudobacteriovorax</taxon>
    </lineage>
</organism>
<evidence type="ECO:0000256" key="1">
    <source>
        <dbReference type="SAM" id="Phobius"/>
    </source>
</evidence>
<feature type="transmembrane region" description="Helical" evidence="1">
    <location>
        <begin position="135"/>
        <end position="156"/>
    </location>
</feature>
<keyword evidence="3" id="KW-1185">Reference proteome</keyword>
<gene>
    <name evidence="2" type="ORF">SAMN06296036_117109</name>
</gene>
<dbReference type="AlphaFoldDB" id="A0A1Y6CC38"/>
<dbReference type="Proteomes" id="UP000192907">
    <property type="component" value="Unassembled WGS sequence"/>
</dbReference>
<proteinExistence type="predicted"/>